<accession>A0ABS4QLG9</accession>
<dbReference type="InterPro" id="IPR027051">
    <property type="entry name" value="XdhC_Rossmann_dom"/>
</dbReference>
<protein>
    <submittedName>
        <fullName evidence="3">Xanthine dehydrogenase accessory factor</fullName>
    </submittedName>
</protein>
<evidence type="ECO:0000259" key="2">
    <source>
        <dbReference type="Pfam" id="PF13478"/>
    </source>
</evidence>
<feature type="domain" description="XdhC- CoxI" evidence="1">
    <location>
        <begin position="120"/>
        <end position="179"/>
    </location>
</feature>
<feature type="domain" description="XdhC- CoxI" evidence="1">
    <location>
        <begin position="15"/>
        <end position="82"/>
    </location>
</feature>
<dbReference type="PANTHER" id="PTHR30388">
    <property type="entry name" value="ALDEHYDE OXIDOREDUCTASE MOLYBDENUM COFACTOR ASSEMBLY PROTEIN"/>
    <property type="match status" value="1"/>
</dbReference>
<dbReference type="Pfam" id="PF02625">
    <property type="entry name" value="XdhC_CoxI"/>
    <property type="match status" value="2"/>
</dbReference>
<dbReference type="InterPro" id="IPR003777">
    <property type="entry name" value="XdhC_CoxI"/>
</dbReference>
<sequence>MAALDETVWQTLTRWHRDAEPAALVRVVDRSGSAPRAVGAAMAVSGSGRVVGSVSGGCVEGDVVALAQQVIESGIPVLSTYGTSTDALAPGLPCGGTVEVFIEPVDASLIGVLAPLMAAVRDGDPVALVSVMADAASGRHLLVTPDRSFGSLGAARLDQAALDDVRGLLAHGTTRVLHLGCEGQRRHDELAVFVQSFATPPKLLVFGANDFAAALIRIGKFLGYRVTLCDARPAFATTEAFPEADEVVVRWPHDYLAETPIDASTAICVLTHDPKFDVPVLEVALRTAAGYIGVMGSLRTHADRLDRLRAAGLTDHELARLAAPVGLDLGARTPEETAVSIAAEIIAGRWGGTGTRLSELQAPIHHGCGANTTRG</sequence>
<dbReference type="InterPro" id="IPR052698">
    <property type="entry name" value="MoCofactor_Util/Proc"/>
</dbReference>
<name>A0ABS4QLG9_9NOCA</name>
<comment type="caution">
    <text evidence="3">The sequence shown here is derived from an EMBL/GenBank/DDBJ whole genome shotgun (WGS) entry which is preliminary data.</text>
</comment>
<keyword evidence="4" id="KW-1185">Reference proteome</keyword>
<dbReference type="Proteomes" id="UP001519325">
    <property type="component" value="Unassembled WGS sequence"/>
</dbReference>
<proteinExistence type="predicted"/>
<dbReference type="Pfam" id="PF13478">
    <property type="entry name" value="XdhC_C"/>
    <property type="match status" value="1"/>
</dbReference>
<gene>
    <name evidence="3" type="ORF">BJ987_004775</name>
</gene>
<dbReference type="RefSeq" id="WP_209894158.1">
    <property type="nucleotide sequence ID" value="NZ_JAGGMR010000001.1"/>
</dbReference>
<evidence type="ECO:0000313" key="4">
    <source>
        <dbReference type="Proteomes" id="UP001519325"/>
    </source>
</evidence>
<evidence type="ECO:0000313" key="3">
    <source>
        <dbReference type="EMBL" id="MBP2191874.1"/>
    </source>
</evidence>
<dbReference type="PANTHER" id="PTHR30388:SF4">
    <property type="entry name" value="MOLYBDENUM COFACTOR INSERTION CHAPERONE PAOD"/>
    <property type="match status" value="1"/>
</dbReference>
<organism evidence="3 4">
    <name type="scientific">Nocardia goodfellowii</name>
    <dbReference type="NCBI Taxonomy" id="882446"/>
    <lineage>
        <taxon>Bacteria</taxon>
        <taxon>Bacillati</taxon>
        <taxon>Actinomycetota</taxon>
        <taxon>Actinomycetes</taxon>
        <taxon>Mycobacteriales</taxon>
        <taxon>Nocardiaceae</taxon>
        <taxon>Nocardia</taxon>
    </lineage>
</organism>
<feature type="domain" description="XdhC Rossmann" evidence="2">
    <location>
        <begin position="203"/>
        <end position="345"/>
    </location>
</feature>
<dbReference type="Gene3D" id="3.40.50.720">
    <property type="entry name" value="NAD(P)-binding Rossmann-like Domain"/>
    <property type="match status" value="1"/>
</dbReference>
<reference evidence="3 4" key="1">
    <citation type="submission" date="2021-03" db="EMBL/GenBank/DDBJ databases">
        <title>Sequencing the genomes of 1000 actinobacteria strains.</title>
        <authorList>
            <person name="Klenk H.-P."/>
        </authorList>
    </citation>
    <scope>NUCLEOTIDE SEQUENCE [LARGE SCALE GENOMIC DNA]</scope>
    <source>
        <strain evidence="3 4">DSM 45516</strain>
    </source>
</reference>
<dbReference type="EMBL" id="JAGGMR010000001">
    <property type="protein sequence ID" value="MBP2191874.1"/>
    <property type="molecule type" value="Genomic_DNA"/>
</dbReference>
<evidence type="ECO:0000259" key="1">
    <source>
        <dbReference type="Pfam" id="PF02625"/>
    </source>
</evidence>